<accession>A0A6N7Z1M5</accession>
<dbReference type="AlphaFoldDB" id="A0A6N7Z1M5"/>
<dbReference type="InterPro" id="IPR036291">
    <property type="entry name" value="NAD(P)-bd_dom_sf"/>
</dbReference>
<dbReference type="PANTHER" id="PTHR43245:SF51">
    <property type="entry name" value="SHORT CHAIN DEHYDROGENASE_REDUCTASE FAMILY 42E, MEMBER 2"/>
    <property type="match status" value="1"/>
</dbReference>
<evidence type="ECO:0000259" key="1">
    <source>
        <dbReference type="Pfam" id="PF07993"/>
    </source>
</evidence>
<dbReference type="InterPro" id="IPR013120">
    <property type="entry name" value="FAR_NAD-bd"/>
</dbReference>
<dbReference type="InterPro" id="IPR050177">
    <property type="entry name" value="Lipid_A_modif_metabolic_enz"/>
</dbReference>
<dbReference type="Pfam" id="PF07993">
    <property type="entry name" value="NAD_binding_4"/>
    <property type="match status" value="1"/>
</dbReference>
<dbReference type="EMBL" id="WMBA01000007">
    <property type="protein sequence ID" value="MTD53771.1"/>
    <property type="molecule type" value="Genomic_DNA"/>
</dbReference>
<keyword evidence="3" id="KW-1185">Reference proteome</keyword>
<dbReference type="Proteomes" id="UP000440096">
    <property type="component" value="Unassembled WGS sequence"/>
</dbReference>
<evidence type="ECO:0000313" key="3">
    <source>
        <dbReference type="Proteomes" id="UP000440096"/>
    </source>
</evidence>
<name>A0A6N7Z1M5_9PSEU</name>
<dbReference type="PANTHER" id="PTHR43245">
    <property type="entry name" value="BIFUNCTIONAL POLYMYXIN RESISTANCE PROTEIN ARNA"/>
    <property type="match status" value="1"/>
</dbReference>
<proteinExistence type="predicted"/>
<organism evidence="2 3">
    <name type="scientific">Amycolatopsis pithecellobii</name>
    <dbReference type="NCBI Taxonomy" id="664692"/>
    <lineage>
        <taxon>Bacteria</taxon>
        <taxon>Bacillati</taxon>
        <taxon>Actinomycetota</taxon>
        <taxon>Actinomycetes</taxon>
        <taxon>Pseudonocardiales</taxon>
        <taxon>Pseudonocardiaceae</taxon>
        <taxon>Amycolatopsis</taxon>
    </lineage>
</organism>
<sequence>MLAHRAILLTGAGGVVGAALLPRLSRHRVICLAHRNPPAAAESVTGDLTRPGLGLDADTRRDLARAVDTVVHCAAATDFTTAATATRELNVGGTGQLLEFAADAGAAVHYVSSAFVARSDSIRTQVHDAAADPQPYLESKQDAEQLVRESGVPGTILRPSVVIGDAATGVTARFQSLYVLAASIVRNTLPLLPLRPDDTVDLVPRDALAEAVAAVVEHDVRGEYWITAGQAAPTARRVVELTVDASTRAGLDVRAPRLVDPEMVDRLLRPAFLEYLPPATRRRFDDLLAMTALVAGAAAFPATLAELPGCAPIEASALESAYSRSIGYFIRTMGWAASRGSAA</sequence>
<gene>
    <name evidence="2" type="ORF">GKO32_07205</name>
</gene>
<dbReference type="OrthoDB" id="9810734at2"/>
<feature type="domain" description="Thioester reductase (TE)" evidence="1">
    <location>
        <begin position="43"/>
        <end position="212"/>
    </location>
</feature>
<reference evidence="2 3" key="1">
    <citation type="submission" date="2019-11" db="EMBL/GenBank/DDBJ databases">
        <title>Draft genome of Amycolatopsis RM579.</title>
        <authorList>
            <person name="Duangmal K."/>
            <person name="Mingma R."/>
        </authorList>
    </citation>
    <scope>NUCLEOTIDE SEQUENCE [LARGE SCALE GENOMIC DNA]</scope>
    <source>
        <strain evidence="2 3">RM579</strain>
    </source>
</reference>
<dbReference type="RefSeq" id="WP_154755996.1">
    <property type="nucleotide sequence ID" value="NZ_WMBA01000007.1"/>
</dbReference>
<dbReference type="SUPFAM" id="SSF51735">
    <property type="entry name" value="NAD(P)-binding Rossmann-fold domains"/>
    <property type="match status" value="1"/>
</dbReference>
<dbReference type="Gene3D" id="3.40.50.720">
    <property type="entry name" value="NAD(P)-binding Rossmann-like Domain"/>
    <property type="match status" value="1"/>
</dbReference>
<comment type="caution">
    <text evidence="2">The sequence shown here is derived from an EMBL/GenBank/DDBJ whole genome shotgun (WGS) entry which is preliminary data.</text>
</comment>
<protein>
    <submittedName>
        <fullName evidence="2">NAD-dependent epimerase/dehydratase family protein</fullName>
    </submittedName>
</protein>
<evidence type="ECO:0000313" key="2">
    <source>
        <dbReference type="EMBL" id="MTD53771.1"/>
    </source>
</evidence>